<dbReference type="Proteomes" id="UP001598114">
    <property type="component" value="Unassembled WGS sequence"/>
</dbReference>
<dbReference type="RefSeq" id="WP_377977305.1">
    <property type="nucleotide sequence ID" value="NZ_JBBKYA010000006.1"/>
</dbReference>
<keyword evidence="2" id="KW-1185">Reference proteome</keyword>
<gene>
    <name evidence="1" type="ORF">SKC38_11560</name>
</gene>
<name>A0ABW6D4D8_9BACT</name>
<comment type="caution">
    <text evidence="1">The sequence shown here is derived from an EMBL/GenBank/DDBJ whole genome shotgun (WGS) entry which is preliminary data.</text>
</comment>
<evidence type="ECO:0000313" key="2">
    <source>
        <dbReference type="Proteomes" id="UP001598114"/>
    </source>
</evidence>
<reference evidence="1 2" key="1">
    <citation type="submission" date="2024-03" db="EMBL/GenBank/DDBJ databases">
        <title>Aquirufa genome sequencing.</title>
        <authorList>
            <person name="Pitt A."/>
            <person name="Hahn M.W."/>
        </authorList>
    </citation>
    <scope>NUCLEOTIDE SEQUENCE [LARGE SCALE GENOMIC DNA]</scope>
    <source>
        <strain evidence="1 2">PLAD-142S6K</strain>
    </source>
</reference>
<dbReference type="EMBL" id="JBBKYA010000006">
    <property type="protein sequence ID" value="MFD3276865.1"/>
    <property type="molecule type" value="Genomic_DNA"/>
</dbReference>
<sequence>MFRFAVLICFLVGLFHTDLNAQMWFLGQKGKKKSPFPVFKKHTSISFGAGSSHYIGDLVPVAGLFTVGAQTTRWNVGVNFTRHLSSNFSANLGLNYIRIAGDDSYFSPVGDWDANFRRNLHFRNDIKEMSLVGMYEIGGNPENLKKRNVVSPYVYLGVSGFLHSPDARKQATANAAGNPVQGPWLSESNGSLLDYKNEGVDYSLMGVSIPFGVGFRYKINDALDFGFDFGYRVALTDYLDDVTDNRNTVLPVSVGGSMLYTDRSGEPYAANTLVNRIPVPASVSAPKISTGPDQYFTTQVRIIYHLRNKIDCPPLPIQ</sequence>
<accession>A0ABW6D4D8</accession>
<protein>
    <recommendedName>
        <fullName evidence="3">Outer membrane protein beta-barrel domain-containing protein</fullName>
    </recommendedName>
</protein>
<evidence type="ECO:0000313" key="1">
    <source>
        <dbReference type="EMBL" id="MFD3276865.1"/>
    </source>
</evidence>
<proteinExistence type="predicted"/>
<organism evidence="1 2">
    <name type="scientific">Aquirufa echingensis</name>
    <dbReference type="NCBI Taxonomy" id="3096516"/>
    <lineage>
        <taxon>Bacteria</taxon>
        <taxon>Pseudomonadati</taxon>
        <taxon>Bacteroidota</taxon>
        <taxon>Cytophagia</taxon>
        <taxon>Cytophagales</taxon>
        <taxon>Flectobacillaceae</taxon>
        <taxon>Aquirufa</taxon>
    </lineage>
</organism>
<evidence type="ECO:0008006" key="3">
    <source>
        <dbReference type="Google" id="ProtNLM"/>
    </source>
</evidence>